<dbReference type="SUPFAM" id="SSF88946">
    <property type="entry name" value="Sigma2 domain of RNA polymerase sigma factors"/>
    <property type="match status" value="1"/>
</dbReference>
<dbReference type="InterPro" id="IPR014284">
    <property type="entry name" value="RNA_pol_sigma-70_dom"/>
</dbReference>
<dbReference type="Proteomes" id="UP001597063">
    <property type="component" value="Unassembled WGS sequence"/>
</dbReference>
<evidence type="ECO:0000313" key="9">
    <source>
        <dbReference type="Proteomes" id="UP001597063"/>
    </source>
</evidence>
<organism evidence="8 9">
    <name type="scientific">Actinomadura fibrosa</name>
    <dbReference type="NCBI Taxonomy" id="111802"/>
    <lineage>
        <taxon>Bacteria</taxon>
        <taxon>Bacillati</taxon>
        <taxon>Actinomycetota</taxon>
        <taxon>Actinomycetes</taxon>
        <taxon>Streptosporangiales</taxon>
        <taxon>Thermomonosporaceae</taxon>
        <taxon>Actinomadura</taxon>
    </lineage>
</organism>
<evidence type="ECO:0000313" key="8">
    <source>
        <dbReference type="EMBL" id="MFD0684590.1"/>
    </source>
</evidence>
<dbReference type="SUPFAM" id="SSF88659">
    <property type="entry name" value="Sigma3 and sigma4 domains of RNA polymerase sigma factors"/>
    <property type="match status" value="1"/>
</dbReference>
<dbReference type="InterPro" id="IPR013325">
    <property type="entry name" value="RNA_pol_sigma_r2"/>
</dbReference>
<comment type="similarity">
    <text evidence="1">Belongs to the sigma-70 factor family. ECF subfamily.</text>
</comment>
<comment type="caution">
    <text evidence="8">The sequence shown here is derived from an EMBL/GenBank/DDBJ whole genome shotgun (WGS) entry which is preliminary data.</text>
</comment>
<keyword evidence="2" id="KW-0805">Transcription regulation</keyword>
<keyword evidence="9" id="KW-1185">Reference proteome</keyword>
<dbReference type="InterPro" id="IPR013324">
    <property type="entry name" value="RNA_pol_sigma_r3/r4-like"/>
</dbReference>
<accession>A0ABW2XG53</accession>
<proteinExistence type="inferred from homology"/>
<dbReference type="Pfam" id="PF08281">
    <property type="entry name" value="Sigma70_r4_2"/>
    <property type="match status" value="1"/>
</dbReference>
<sequence length="163" mass="18536">MTNFVEFFIAEQPGLVRYLLSQGADQYEADDAAQAAFEEALKAWVSIQHPKAWLYKVAWRNFLGANVRVREHETPTEETLLDTSHRLASGNPAEFTDDEQMILDAIKALPPMQRQVMGMTIAEFSPAEIADFLECDSAAVRQNLRRARDNLARQLGLTRRRVQ</sequence>
<reference evidence="9" key="1">
    <citation type="journal article" date="2019" name="Int. J. Syst. Evol. Microbiol.">
        <title>The Global Catalogue of Microorganisms (GCM) 10K type strain sequencing project: providing services to taxonomists for standard genome sequencing and annotation.</title>
        <authorList>
            <consortium name="The Broad Institute Genomics Platform"/>
            <consortium name="The Broad Institute Genome Sequencing Center for Infectious Disease"/>
            <person name="Wu L."/>
            <person name="Ma J."/>
        </authorList>
    </citation>
    <scope>NUCLEOTIDE SEQUENCE [LARGE SCALE GENOMIC DNA]</scope>
    <source>
        <strain evidence="9">JCM 9371</strain>
    </source>
</reference>
<keyword evidence="4" id="KW-0238">DNA-binding</keyword>
<dbReference type="Gene3D" id="1.10.1740.10">
    <property type="match status" value="1"/>
</dbReference>
<dbReference type="PANTHER" id="PTHR43133:SF8">
    <property type="entry name" value="RNA POLYMERASE SIGMA FACTOR HI_1459-RELATED"/>
    <property type="match status" value="1"/>
</dbReference>
<protein>
    <submittedName>
        <fullName evidence="8">RNA polymerase sigma factor</fullName>
    </submittedName>
</protein>
<feature type="domain" description="RNA polymerase sigma-70 region 2" evidence="6">
    <location>
        <begin position="10"/>
        <end position="62"/>
    </location>
</feature>
<evidence type="ECO:0000256" key="5">
    <source>
        <dbReference type="ARBA" id="ARBA00023163"/>
    </source>
</evidence>
<evidence type="ECO:0000256" key="3">
    <source>
        <dbReference type="ARBA" id="ARBA00023082"/>
    </source>
</evidence>
<evidence type="ECO:0000259" key="7">
    <source>
        <dbReference type="Pfam" id="PF08281"/>
    </source>
</evidence>
<dbReference type="Pfam" id="PF04542">
    <property type="entry name" value="Sigma70_r2"/>
    <property type="match status" value="1"/>
</dbReference>
<evidence type="ECO:0000256" key="4">
    <source>
        <dbReference type="ARBA" id="ARBA00023125"/>
    </source>
</evidence>
<dbReference type="InterPro" id="IPR036388">
    <property type="entry name" value="WH-like_DNA-bd_sf"/>
</dbReference>
<dbReference type="RefSeq" id="WP_165502763.1">
    <property type="nucleotide sequence ID" value="NZ_CAACUY010000018.1"/>
</dbReference>
<dbReference type="InterPro" id="IPR013249">
    <property type="entry name" value="RNA_pol_sigma70_r4_t2"/>
</dbReference>
<dbReference type="InterPro" id="IPR007627">
    <property type="entry name" value="RNA_pol_sigma70_r2"/>
</dbReference>
<dbReference type="InterPro" id="IPR039425">
    <property type="entry name" value="RNA_pol_sigma-70-like"/>
</dbReference>
<name>A0ABW2XG53_9ACTN</name>
<dbReference type="Gene3D" id="1.10.10.10">
    <property type="entry name" value="Winged helix-like DNA-binding domain superfamily/Winged helix DNA-binding domain"/>
    <property type="match status" value="1"/>
</dbReference>
<dbReference type="NCBIfam" id="TIGR02937">
    <property type="entry name" value="sigma70-ECF"/>
    <property type="match status" value="1"/>
</dbReference>
<evidence type="ECO:0000259" key="6">
    <source>
        <dbReference type="Pfam" id="PF04542"/>
    </source>
</evidence>
<keyword evidence="5" id="KW-0804">Transcription</keyword>
<evidence type="ECO:0000256" key="2">
    <source>
        <dbReference type="ARBA" id="ARBA00023015"/>
    </source>
</evidence>
<dbReference type="EMBL" id="JBHTGP010000003">
    <property type="protein sequence ID" value="MFD0684590.1"/>
    <property type="molecule type" value="Genomic_DNA"/>
</dbReference>
<keyword evidence="3" id="KW-0731">Sigma factor</keyword>
<evidence type="ECO:0000256" key="1">
    <source>
        <dbReference type="ARBA" id="ARBA00010641"/>
    </source>
</evidence>
<gene>
    <name evidence="8" type="ORF">ACFQZM_08790</name>
</gene>
<feature type="domain" description="RNA polymerase sigma factor 70 region 4 type 2" evidence="7">
    <location>
        <begin position="100"/>
        <end position="150"/>
    </location>
</feature>
<dbReference type="PANTHER" id="PTHR43133">
    <property type="entry name" value="RNA POLYMERASE ECF-TYPE SIGMA FACTO"/>
    <property type="match status" value="1"/>
</dbReference>